<evidence type="ECO:0000313" key="2">
    <source>
        <dbReference type="EMBL" id="KAF5330268.1"/>
    </source>
</evidence>
<organism evidence="2 3">
    <name type="scientific">Tetrapyrgos nigripes</name>
    <dbReference type="NCBI Taxonomy" id="182062"/>
    <lineage>
        <taxon>Eukaryota</taxon>
        <taxon>Fungi</taxon>
        <taxon>Dikarya</taxon>
        <taxon>Basidiomycota</taxon>
        <taxon>Agaricomycotina</taxon>
        <taxon>Agaricomycetes</taxon>
        <taxon>Agaricomycetidae</taxon>
        <taxon>Agaricales</taxon>
        <taxon>Marasmiineae</taxon>
        <taxon>Marasmiaceae</taxon>
        <taxon>Tetrapyrgos</taxon>
    </lineage>
</organism>
<evidence type="ECO:0000256" key="1">
    <source>
        <dbReference type="SAM" id="SignalP"/>
    </source>
</evidence>
<dbReference type="EMBL" id="JAACJM010000331">
    <property type="protein sequence ID" value="KAF5330268.1"/>
    <property type="molecule type" value="Genomic_DNA"/>
</dbReference>
<keyword evidence="1" id="KW-0732">Signal</keyword>
<accession>A0A8H5FBG5</accession>
<feature type="chain" id="PRO_5034742093" evidence="1">
    <location>
        <begin position="20"/>
        <end position="132"/>
    </location>
</feature>
<name>A0A8H5FBG5_9AGAR</name>
<comment type="caution">
    <text evidence="2">The sequence shown here is derived from an EMBL/GenBank/DDBJ whole genome shotgun (WGS) entry which is preliminary data.</text>
</comment>
<keyword evidence="3" id="KW-1185">Reference proteome</keyword>
<reference evidence="2 3" key="1">
    <citation type="journal article" date="2020" name="ISME J.">
        <title>Uncovering the hidden diversity of litter-decomposition mechanisms in mushroom-forming fungi.</title>
        <authorList>
            <person name="Floudas D."/>
            <person name="Bentzer J."/>
            <person name="Ahren D."/>
            <person name="Johansson T."/>
            <person name="Persson P."/>
            <person name="Tunlid A."/>
        </authorList>
    </citation>
    <scope>NUCLEOTIDE SEQUENCE [LARGE SCALE GENOMIC DNA]</scope>
    <source>
        <strain evidence="2 3">CBS 291.85</strain>
    </source>
</reference>
<gene>
    <name evidence="2" type="ORF">D9758_014450</name>
</gene>
<dbReference type="AlphaFoldDB" id="A0A8H5FBG5"/>
<proteinExistence type="predicted"/>
<dbReference type="OrthoDB" id="3199367at2759"/>
<feature type="signal peptide" evidence="1">
    <location>
        <begin position="1"/>
        <end position="19"/>
    </location>
</feature>
<evidence type="ECO:0000313" key="3">
    <source>
        <dbReference type="Proteomes" id="UP000559256"/>
    </source>
</evidence>
<protein>
    <submittedName>
        <fullName evidence="2">Uncharacterized protein</fullName>
    </submittedName>
</protein>
<dbReference type="Proteomes" id="UP000559256">
    <property type="component" value="Unassembled WGS sequence"/>
</dbReference>
<sequence length="132" mass="15075">MNFFICLAVLFMSFAQVLSFPTPPTRRNEFIAWAPHIQTPVKSATWYLNTVQNVTWDVSDIPEEKRFSNGTLVLARPKKYNEHLDLERPLAKDFPLSRGFVEFYLSNRTRGQGFAVCLLGDSGNLSELFTIA</sequence>